<evidence type="ECO:0000259" key="10">
    <source>
        <dbReference type="PROSITE" id="PS50126"/>
    </source>
</evidence>
<evidence type="ECO:0000256" key="1">
    <source>
        <dbReference type="ARBA" id="ARBA00005006"/>
    </source>
</evidence>
<dbReference type="GO" id="GO:0005524">
    <property type="term" value="F:ATP binding"/>
    <property type="evidence" value="ECO:0007669"/>
    <property type="project" value="UniProtKB-UniRule"/>
</dbReference>
<evidence type="ECO:0000256" key="9">
    <source>
        <dbReference type="RuleBase" id="RU367135"/>
    </source>
</evidence>
<dbReference type="InterPro" id="IPR014746">
    <property type="entry name" value="Gln_synth/guanido_kin_cat_dom"/>
</dbReference>
<evidence type="ECO:0000256" key="6">
    <source>
        <dbReference type="ARBA" id="ARBA00022741"/>
    </source>
</evidence>
<dbReference type="PANTHER" id="PTHR11164:SF0">
    <property type="entry name" value="GLUTAMATE--CYSTEINE LIGASE CATALYTIC SUBUNIT"/>
    <property type="match status" value="1"/>
</dbReference>
<sequence>MGLLDFDGDPLDWKDIEPHVEYVKHHGILQFLNNYDRLMKRPEDSLKWGDEVEYMIVRFDHDNRRVQLSLRGEKICEELQEKERKNMKNLVSLWRQEYATYMVEGTPGMPYLGYMAQFNVVEANMRMRRKEVQQYLKPDEQIMSLTVFPRLGCIDFTDPKHTIVGPESNPVSRSLFFPDQAICSHPRFPYLTQNIRKRRGEKVAINIPIFKDKRTPSPFVETFIDPEANAAAKPDHIYMDCMGFGMGNCCLQMTFQACNIEEAKLLYDQLAPVCPIMLALSAASPIYRGYLSDIDTRWQVIAGSVDDRTKEERGLEPLNKNKMRIQKSRYDSIDSYLSQNSEIFNDIKVEINDDAKKLLKDAGLDELLANHVAHLWTRDPLSLFSKKIELDDENETDHFENIQSTNWQSMRFKPPPPGSSIGWRVEFRVMEAQLTDFENAAFVVFIVLLTRVILTYKLDFLMPISHVDKNMTCAQENNAVKLQKFYFRKNVITSGTPSCCTQLCSTNTVCQNGEEASPIGSSQSKPAICEKMSIDTIINGKANVFPGFIPLIRRYLDSVEIEVNARCTITEYLNLISKRATGEYMTAAQWMRHFVMSHPDYHQDSKVNDSVAYDLLVRCDQIEKGVVKCHQLFGIPQHKSEYIN</sequence>
<name>A0A6F9DCU9_9ASCI</name>
<dbReference type="InterPro" id="IPR003029">
    <property type="entry name" value="S1_domain"/>
</dbReference>
<evidence type="ECO:0000256" key="5">
    <source>
        <dbReference type="ARBA" id="ARBA00022684"/>
    </source>
</evidence>
<comment type="similarity">
    <text evidence="2 9">Belongs to the glutamate--cysteine ligase type 3 family.</text>
</comment>
<dbReference type="GO" id="GO:0006750">
    <property type="term" value="P:glutathione biosynthetic process"/>
    <property type="evidence" value="ECO:0007669"/>
    <property type="project" value="UniProtKB-UniRule"/>
</dbReference>
<dbReference type="InterPro" id="IPR004308">
    <property type="entry name" value="GCS"/>
</dbReference>
<evidence type="ECO:0000256" key="3">
    <source>
        <dbReference type="ARBA" id="ARBA00011532"/>
    </source>
</evidence>
<dbReference type="Gene3D" id="1.10.8.960">
    <property type="match status" value="1"/>
</dbReference>
<protein>
    <recommendedName>
        <fullName evidence="9">Glutamate--cysteine ligase</fullName>
        <ecNumber evidence="9">6.3.2.2</ecNumber>
    </recommendedName>
    <alternativeName>
        <fullName evidence="9">Gamma-ECS</fullName>
    </alternativeName>
    <alternativeName>
        <fullName evidence="9">Gamma-glutamylcysteine synthetase</fullName>
    </alternativeName>
</protein>
<keyword evidence="4 9" id="KW-0436">Ligase</keyword>
<dbReference type="PANTHER" id="PTHR11164">
    <property type="entry name" value="GLUTAMATE CYSTEINE LIGASE"/>
    <property type="match status" value="1"/>
</dbReference>
<dbReference type="AlphaFoldDB" id="A0A6F9DCU9"/>
<feature type="domain" description="S1 motif" evidence="10">
    <location>
        <begin position="27"/>
        <end position="71"/>
    </location>
</feature>
<dbReference type="UniPathway" id="UPA00142">
    <property type="reaction ID" value="UER00209"/>
</dbReference>
<keyword evidence="6 9" id="KW-0547">Nucleotide-binding</keyword>
<gene>
    <name evidence="11" type="primary">Gclc</name>
</gene>
<evidence type="ECO:0000256" key="7">
    <source>
        <dbReference type="ARBA" id="ARBA00022840"/>
    </source>
</evidence>
<comment type="catalytic activity">
    <reaction evidence="8 9">
        <text>L-cysteine + L-glutamate + ATP = gamma-L-glutamyl-L-cysteine + ADP + phosphate + H(+)</text>
        <dbReference type="Rhea" id="RHEA:13285"/>
        <dbReference type="ChEBI" id="CHEBI:15378"/>
        <dbReference type="ChEBI" id="CHEBI:29985"/>
        <dbReference type="ChEBI" id="CHEBI:30616"/>
        <dbReference type="ChEBI" id="CHEBI:35235"/>
        <dbReference type="ChEBI" id="CHEBI:43474"/>
        <dbReference type="ChEBI" id="CHEBI:58173"/>
        <dbReference type="ChEBI" id="CHEBI:456216"/>
        <dbReference type="EC" id="6.3.2.2"/>
    </reaction>
</comment>
<dbReference type="GO" id="GO:0017109">
    <property type="term" value="C:glutamate-cysteine ligase complex"/>
    <property type="evidence" value="ECO:0007669"/>
    <property type="project" value="TreeGrafter"/>
</dbReference>
<dbReference type="FunFam" id="3.30.590.50:FF:000007">
    <property type="entry name" value="Glutamate--cysteine ligase"/>
    <property type="match status" value="1"/>
</dbReference>
<keyword evidence="5 9" id="KW-0317">Glutathione biosynthesis</keyword>
<reference evidence="11" key="1">
    <citation type="submission" date="2020-04" db="EMBL/GenBank/DDBJ databases">
        <authorList>
            <person name="Neveu A P."/>
        </authorList>
    </citation>
    <scope>NUCLEOTIDE SEQUENCE</scope>
    <source>
        <tissue evidence="11">Whole embryo</tissue>
    </source>
</reference>
<organism evidence="11">
    <name type="scientific">Phallusia mammillata</name>
    <dbReference type="NCBI Taxonomy" id="59560"/>
    <lineage>
        <taxon>Eukaryota</taxon>
        <taxon>Metazoa</taxon>
        <taxon>Chordata</taxon>
        <taxon>Tunicata</taxon>
        <taxon>Ascidiacea</taxon>
        <taxon>Phlebobranchia</taxon>
        <taxon>Ascidiidae</taxon>
        <taxon>Phallusia</taxon>
    </lineage>
</organism>
<accession>A0A6F9DCU9</accession>
<dbReference type="EMBL" id="LR785395">
    <property type="protein sequence ID" value="CAB3248530.1"/>
    <property type="molecule type" value="mRNA"/>
</dbReference>
<dbReference type="Gene3D" id="3.30.590.50">
    <property type="match status" value="2"/>
</dbReference>
<comment type="subunit">
    <text evidence="3">Heterodimer of a catalytic heavy chain and a regulatory light chain.</text>
</comment>
<dbReference type="FunFam" id="1.10.8.960:FF:000001">
    <property type="entry name" value="Glutamate--cysteine ligase catalytic subunit"/>
    <property type="match status" value="1"/>
</dbReference>
<dbReference type="GO" id="GO:0004357">
    <property type="term" value="F:glutamate-cysteine ligase activity"/>
    <property type="evidence" value="ECO:0007669"/>
    <property type="project" value="UniProtKB-UniRule"/>
</dbReference>
<evidence type="ECO:0000256" key="2">
    <source>
        <dbReference type="ARBA" id="ARBA00008100"/>
    </source>
</evidence>
<keyword evidence="7 9" id="KW-0067">ATP-binding</keyword>
<evidence type="ECO:0000256" key="4">
    <source>
        <dbReference type="ARBA" id="ARBA00022598"/>
    </source>
</evidence>
<comment type="pathway">
    <text evidence="1 9">Sulfur metabolism; glutathione biosynthesis; glutathione from L-cysteine and L-glutamate: step 1/2.</text>
</comment>
<proteinExistence type="evidence at transcript level"/>
<dbReference type="GO" id="GO:0003676">
    <property type="term" value="F:nucleic acid binding"/>
    <property type="evidence" value="ECO:0007669"/>
    <property type="project" value="InterPro"/>
</dbReference>
<evidence type="ECO:0000313" key="11">
    <source>
        <dbReference type="EMBL" id="CAB3248530.1"/>
    </source>
</evidence>
<evidence type="ECO:0000256" key="8">
    <source>
        <dbReference type="ARBA" id="ARBA00048819"/>
    </source>
</evidence>
<dbReference type="SUPFAM" id="SSF55931">
    <property type="entry name" value="Glutamine synthetase/guanido kinase"/>
    <property type="match status" value="1"/>
</dbReference>
<dbReference type="PROSITE" id="PS50126">
    <property type="entry name" value="S1"/>
    <property type="match status" value="1"/>
</dbReference>
<dbReference type="EC" id="6.3.2.2" evidence="9"/>
<dbReference type="Pfam" id="PF03074">
    <property type="entry name" value="GCS"/>
    <property type="match status" value="1"/>
</dbReference>
<dbReference type="FunFam" id="3.30.590.50:FF:000002">
    <property type="entry name" value="Glutamate--cysteine ligase catalytic subunit"/>
    <property type="match status" value="1"/>
</dbReference>